<gene>
    <name evidence="2" type="ORF">HAKA00212_LOCUS22888</name>
</gene>
<protein>
    <submittedName>
        <fullName evidence="2">Uncharacterized protein</fullName>
    </submittedName>
</protein>
<organism evidence="2">
    <name type="scientific">Heterosigma akashiwo</name>
    <name type="common">Chromophytic alga</name>
    <name type="synonym">Heterosigma carterae</name>
    <dbReference type="NCBI Taxonomy" id="2829"/>
    <lineage>
        <taxon>Eukaryota</taxon>
        <taxon>Sar</taxon>
        <taxon>Stramenopiles</taxon>
        <taxon>Ochrophyta</taxon>
        <taxon>Raphidophyceae</taxon>
        <taxon>Chattonellales</taxon>
        <taxon>Chattonellaceae</taxon>
        <taxon>Heterosigma</taxon>
    </lineage>
</organism>
<feature type="region of interest" description="Disordered" evidence="1">
    <location>
        <begin position="268"/>
        <end position="289"/>
    </location>
</feature>
<dbReference type="EMBL" id="HBIU01051703">
    <property type="protein sequence ID" value="CAE0644921.1"/>
    <property type="molecule type" value="Transcribed_RNA"/>
</dbReference>
<name>A0A7S3Y9A8_HETAK</name>
<feature type="compositionally biased region" description="Polar residues" evidence="1">
    <location>
        <begin position="276"/>
        <end position="285"/>
    </location>
</feature>
<dbReference type="Gene3D" id="1.25.40.20">
    <property type="entry name" value="Ankyrin repeat-containing domain"/>
    <property type="match status" value="1"/>
</dbReference>
<feature type="compositionally biased region" description="Polar residues" evidence="1">
    <location>
        <begin position="225"/>
        <end position="237"/>
    </location>
</feature>
<proteinExistence type="predicted"/>
<feature type="compositionally biased region" description="Acidic residues" evidence="1">
    <location>
        <begin position="397"/>
        <end position="408"/>
    </location>
</feature>
<accession>A0A7S3Y9A8</accession>
<sequence length="408" mass="45272">MVVTKLETFFQTTSEQKLKASSRALFHACKTGDLPEVKRRLSEPGLLNLCDENGKTPLMASILAQEEETSLYILQQPGLDVNVSTPERNTALHFVCQLELHKVFNALLDIEHLNFTQQNKNGHSAADILKEKDNRGMLLSLLTLSQGDANQQPERVELKGNIQHNANNRIILHKTTNAQKVKSFLAATPPTFALIENNHEDNDINPGNTVPTKQDNKPSVETKHVTYSHQPNTTTASLEERPLSEKIGTAFTSSFKAANKANHLVSLPLQRKSSEEGTTSSFQDEVSTHHCSGRAENKCHSNVGMPNEVHTFRATAAGKRHSIIELVGEKRFHHITVCSDDDSVCNDGGQVECSSAPENMQFLEDGTKEKVEQPKLLLPSASRDDDHERKRRKGSSSDDEDDWVIVSS</sequence>
<dbReference type="InterPro" id="IPR036770">
    <property type="entry name" value="Ankyrin_rpt-contain_sf"/>
</dbReference>
<dbReference type="AlphaFoldDB" id="A0A7S3Y9A8"/>
<reference evidence="2" key="1">
    <citation type="submission" date="2021-01" db="EMBL/GenBank/DDBJ databases">
        <authorList>
            <person name="Corre E."/>
            <person name="Pelletier E."/>
            <person name="Niang G."/>
            <person name="Scheremetjew M."/>
            <person name="Finn R."/>
            <person name="Kale V."/>
            <person name="Holt S."/>
            <person name="Cochrane G."/>
            <person name="Meng A."/>
            <person name="Brown T."/>
            <person name="Cohen L."/>
        </authorList>
    </citation>
    <scope>NUCLEOTIDE SEQUENCE</scope>
    <source>
        <strain evidence="2">CCMP3107</strain>
    </source>
</reference>
<feature type="region of interest" description="Disordered" evidence="1">
    <location>
        <begin position="364"/>
        <end position="408"/>
    </location>
</feature>
<feature type="compositionally biased region" description="Basic and acidic residues" evidence="1">
    <location>
        <begin position="214"/>
        <end position="224"/>
    </location>
</feature>
<evidence type="ECO:0000313" key="2">
    <source>
        <dbReference type="EMBL" id="CAE0644921.1"/>
    </source>
</evidence>
<dbReference type="SUPFAM" id="SSF48403">
    <property type="entry name" value="Ankyrin repeat"/>
    <property type="match status" value="1"/>
</dbReference>
<evidence type="ECO:0000256" key="1">
    <source>
        <dbReference type="SAM" id="MobiDB-lite"/>
    </source>
</evidence>
<feature type="region of interest" description="Disordered" evidence="1">
    <location>
        <begin position="198"/>
        <end position="240"/>
    </location>
</feature>